<dbReference type="FunFam" id="1.10.510.10:FF:000453">
    <property type="entry name" value="LRR receptor-like serine/threonine-protein kinase HSL2"/>
    <property type="match status" value="1"/>
</dbReference>
<evidence type="ECO:0000256" key="11">
    <source>
        <dbReference type="ARBA" id="ARBA00022777"/>
    </source>
</evidence>
<keyword evidence="15" id="KW-0675">Receptor</keyword>
<feature type="signal peptide" evidence="19">
    <location>
        <begin position="1"/>
        <end position="27"/>
    </location>
</feature>
<dbReference type="Gene3D" id="3.80.10.10">
    <property type="entry name" value="Ribonuclease Inhibitor"/>
    <property type="match status" value="3"/>
</dbReference>
<dbReference type="InterPro" id="IPR013210">
    <property type="entry name" value="LRR_N_plant-typ"/>
</dbReference>
<dbReference type="Pfam" id="PF00560">
    <property type="entry name" value="LRR_1"/>
    <property type="match status" value="3"/>
</dbReference>
<dbReference type="EC" id="2.7.11.1" evidence="3"/>
<protein>
    <recommendedName>
        <fullName evidence="3">non-specific serine/threonine protein kinase</fullName>
        <ecNumber evidence="3">2.7.11.1</ecNumber>
    </recommendedName>
</protein>
<keyword evidence="6" id="KW-0808">Transferase</keyword>
<evidence type="ECO:0000259" key="20">
    <source>
        <dbReference type="PROSITE" id="PS50011"/>
    </source>
</evidence>
<reference evidence="21 22" key="1">
    <citation type="journal article" date="2021" name="Nat. Plants">
        <title>The Taxus genome provides insights into paclitaxel biosynthesis.</title>
        <authorList>
            <person name="Xiong X."/>
            <person name="Gou J."/>
            <person name="Liao Q."/>
            <person name="Li Y."/>
            <person name="Zhou Q."/>
            <person name="Bi G."/>
            <person name="Li C."/>
            <person name="Du R."/>
            <person name="Wang X."/>
            <person name="Sun T."/>
            <person name="Guo L."/>
            <person name="Liang H."/>
            <person name="Lu P."/>
            <person name="Wu Y."/>
            <person name="Zhang Z."/>
            <person name="Ro D.K."/>
            <person name="Shang Y."/>
            <person name="Huang S."/>
            <person name="Yan J."/>
        </authorList>
    </citation>
    <scope>NUCLEOTIDE SEQUENCE [LARGE SCALE GENOMIC DNA]</scope>
    <source>
        <strain evidence="21">Ta-2019</strain>
    </source>
</reference>
<dbReference type="InterPro" id="IPR000719">
    <property type="entry name" value="Prot_kinase_dom"/>
</dbReference>
<feature type="transmembrane region" description="Helical" evidence="18">
    <location>
        <begin position="559"/>
        <end position="582"/>
    </location>
</feature>
<dbReference type="Gene3D" id="3.30.200.20">
    <property type="entry name" value="Phosphorylase Kinase, domain 1"/>
    <property type="match status" value="1"/>
</dbReference>
<evidence type="ECO:0000256" key="16">
    <source>
        <dbReference type="ARBA" id="ARBA00023180"/>
    </source>
</evidence>
<evidence type="ECO:0000313" key="22">
    <source>
        <dbReference type="Proteomes" id="UP000824469"/>
    </source>
</evidence>
<dbReference type="InterPro" id="IPR032675">
    <property type="entry name" value="LRR_dom_sf"/>
</dbReference>
<dbReference type="PROSITE" id="PS51450">
    <property type="entry name" value="LRR"/>
    <property type="match status" value="1"/>
</dbReference>
<dbReference type="InterPro" id="IPR011009">
    <property type="entry name" value="Kinase-like_dom_sf"/>
</dbReference>
<keyword evidence="11" id="KW-0418">Kinase</keyword>
<dbReference type="GO" id="GO:0004674">
    <property type="term" value="F:protein serine/threonine kinase activity"/>
    <property type="evidence" value="ECO:0007669"/>
    <property type="project" value="UniProtKB-KW"/>
</dbReference>
<dbReference type="Gene3D" id="1.10.510.10">
    <property type="entry name" value="Transferase(Phosphotransferase) domain 1"/>
    <property type="match status" value="1"/>
</dbReference>
<evidence type="ECO:0000256" key="4">
    <source>
        <dbReference type="ARBA" id="ARBA00022527"/>
    </source>
</evidence>
<evidence type="ECO:0000256" key="2">
    <source>
        <dbReference type="ARBA" id="ARBA00008684"/>
    </source>
</evidence>
<evidence type="ECO:0000256" key="15">
    <source>
        <dbReference type="ARBA" id="ARBA00023170"/>
    </source>
</evidence>
<keyword evidence="5" id="KW-0433">Leucine-rich repeat</keyword>
<dbReference type="PANTHER" id="PTHR45974">
    <property type="entry name" value="RECEPTOR-LIKE PROTEIN 55"/>
    <property type="match status" value="1"/>
</dbReference>
<dbReference type="PROSITE" id="PS50011">
    <property type="entry name" value="PROTEIN_KINASE_DOM"/>
    <property type="match status" value="1"/>
</dbReference>
<dbReference type="FunFam" id="3.30.200.20:FF:000328">
    <property type="entry name" value="Leucine-rich repeat protein kinase family protein"/>
    <property type="match status" value="1"/>
</dbReference>
<evidence type="ECO:0000256" key="17">
    <source>
        <dbReference type="PROSITE-ProRule" id="PRU10141"/>
    </source>
</evidence>
<dbReference type="PANTHER" id="PTHR45974:SF266">
    <property type="entry name" value="LEUCINE-RICH REPEAT RECEPTOR PROTEIN KINASE HPCA1"/>
    <property type="match status" value="1"/>
</dbReference>
<organism evidence="21 22">
    <name type="scientific">Taxus chinensis</name>
    <name type="common">Chinese yew</name>
    <name type="synonym">Taxus wallichiana var. chinensis</name>
    <dbReference type="NCBI Taxonomy" id="29808"/>
    <lineage>
        <taxon>Eukaryota</taxon>
        <taxon>Viridiplantae</taxon>
        <taxon>Streptophyta</taxon>
        <taxon>Embryophyta</taxon>
        <taxon>Tracheophyta</taxon>
        <taxon>Spermatophyta</taxon>
        <taxon>Pinopsida</taxon>
        <taxon>Pinidae</taxon>
        <taxon>Conifers II</taxon>
        <taxon>Cupressales</taxon>
        <taxon>Taxaceae</taxon>
        <taxon>Taxus</taxon>
    </lineage>
</organism>
<evidence type="ECO:0000256" key="7">
    <source>
        <dbReference type="ARBA" id="ARBA00022692"/>
    </source>
</evidence>
<evidence type="ECO:0000256" key="12">
    <source>
        <dbReference type="ARBA" id="ARBA00022840"/>
    </source>
</evidence>
<proteinExistence type="inferred from homology"/>
<keyword evidence="4" id="KW-0723">Serine/threonine-protein kinase</keyword>
<keyword evidence="9" id="KW-0677">Repeat</keyword>
<comment type="subcellular location">
    <subcellularLocation>
        <location evidence="1">Membrane</location>
        <topology evidence="1">Single-pass type I membrane protein</topology>
    </subcellularLocation>
</comment>
<feature type="binding site" evidence="17">
    <location>
        <position position="660"/>
    </location>
    <ligand>
        <name>ATP</name>
        <dbReference type="ChEBI" id="CHEBI:30616"/>
    </ligand>
</feature>
<keyword evidence="7 18" id="KW-0812">Transmembrane</keyword>
<comment type="caution">
    <text evidence="21">The sequence shown here is derived from an EMBL/GenBank/DDBJ whole genome shotgun (WGS) entry which is preliminary data.</text>
</comment>
<dbReference type="PRINTS" id="PR00019">
    <property type="entry name" value="LEURICHRPT"/>
</dbReference>
<keyword evidence="14 18" id="KW-0472">Membrane</keyword>
<dbReference type="Proteomes" id="UP000824469">
    <property type="component" value="Unassembled WGS sequence"/>
</dbReference>
<dbReference type="Pfam" id="PF08263">
    <property type="entry name" value="LRRNT_2"/>
    <property type="match status" value="1"/>
</dbReference>
<evidence type="ECO:0000256" key="9">
    <source>
        <dbReference type="ARBA" id="ARBA00022737"/>
    </source>
</evidence>
<keyword evidence="13 18" id="KW-1133">Transmembrane helix</keyword>
<gene>
    <name evidence="21" type="ORF">KI387_033394</name>
</gene>
<dbReference type="PROSITE" id="PS00108">
    <property type="entry name" value="PROTEIN_KINASE_ST"/>
    <property type="match status" value="1"/>
</dbReference>
<dbReference type="AlphaFoldDB" id="A0AA38BU89"/>
<comment type="similarity">
    <text evidence="2">Belongs to the protein kinase superfamily. Ser/Thr protein kinase family.</text>
</comment>
<dbReference type="EMBL" id="JAHRHJ020003813">
    <property type="protein sequence ID" value="KAH9289277.1"/>
    <property type="molecule type" value="Genomic_DNA"/>
</dbReference>
<sequence>MGTGYFGHGLGLILLCICSLCFNAVTGITNSNDASAMEIMMLSWADTAPSSWITGTDPCDTNWEGVSCIGDRITSLILSSVGLKGTLPNDIGTLSTLVTLDLSYNTDLTGRLPSSIGNLASLRILMAIGCSFNGQIPNELGNLINLSFLALNSNKFTGPIPPTLGRLANLTWLDIADNQLTGTLPVSNGSQSGLDQLVNANHFHFNLNNLSGIIPSELFSQATKLIHILFDSNEFQGEIPSTLGLVQNLVVLRLDRNSFNGSVPSKISSLDNLEELNLSNNELDGDMPDLSGLSSLQYMDLSNNSFNSTPTPRWLNSLQQLTTLVLNNCSVTGEIPSAVFNLPKLETVRMKNNQLSGSVLIDGSSSTALQWVDLRNNNIGDAQPYGNVAIWIAENPACNPGTRLSSSKLCQNIALEQSYETNMAQCGNKKCSKGLKLNPKSCECQQPYEGQLKFRAPSFSSLTDIQRFQGLEQTLQTKLNVDAVHLCCLYFDTIEYLIMSVQFFPSGTRSFIRSDASQIGFKLSNQIYKPPEGFGPYFFIATPYIIVPDESSTGLSSGVIAGIAIGAAVLAFAVIAVGLYALRQKKRAEKAIEIHKPFSSWGPGGTDNGQVPKLKGARWFSFSELKKATNNFSERNGIGAGGYGKVYKAVLEGDEMVAIKRAQQGSLQGGVEFKNEIELLSRVHHKNLVGLIGFCTEQGEQMLVYEYIPNGTLRENLIGEVPLDWGRRLQIALGSARGLTYLHELANPPIIHRDVKSCNILLDENLNAKVADFGLSKLVADGGAEAGGKGHVSTQVKGTLGYLDPEYYMTQQLSEKSDVYSFGIVLLELITARLPIEGGKYIVRLVTNALEDGGIAFLQEELMDPELREYNLTGFGEFLDLALSCVKEYGSERPSMREVVKQLESIVDMEGSYRVNPPSAPHSVIKVSPKAYGDANVTQSPQLYGEDEDGNSLIMDGQGKEGNKNMFDYSGAYLVSRTVEPK</sequence>
<dbReference type="OMA" id="EHYGLSN"/>
<dbReference type="CDD" id="cd14066">
    <property type="entry name" value="STKc_IRAK"/>
    <property type="match status" value="1"/>
</dbReference>
<dbReference type="PROSITE" id="PS00107">
    <property type="entry name" value="PROTEIN_KINASE_ATP"/>
    <property type="match status" value="1"/>
</dbReference>
<dbReference type="SUPFAM" id="SSF56112">
    <property type="entry name" value="Protein kinase-like (PK-like)"/>
    <property type="match status" value="1"/>
</dbReference>
<keyword evidence="22" id="KW-1185">Reference proteome</keyword>
<keyword evidence="8 19" id="KW-0732">Signal</keyword>
<evidence type="ECO:0000256" key="13">
    <source>
        <dbReference type="ARBA" id="ARBA00022989"/>
    </source>
</evidence>
<evidence type="ECO:0000256" key="1">
    <source>
        <dbReference type="ARBA" id="ARBA00004479"/>
    </source>
</evidence>
<keyword evidence="16" id="KW-0325">Glycoprotein</keyword>
<feature type="chain" id="PRO_5041283862" description="non-specific serine/threonine protein kinase" evidence="19">
    <location>
        <begin position="28"/>
        <end position="982"/>
    </location>
</feature>
<dbReference type="GO" id="GO:0016020">
    <property type="term" value="C:membrane"/>
    <property type="evidence" value="ECO:0007669"/>
    <property type="project" value="UniProtKB-SubCell"/>
</dbReference>
<keyword evidence="12 17" id="KW-0067">ATP-binding</keyword>
<dbReference type="Pfam" id="PF13855">
    <property type="entry name" value="LRR_8"/>
    <property type="match status" value="1"/>
</dbReference>
<dbReference type="GO" id="GO:0005524">
    <property type="term" value="F:ATP binding"/>
    <property type="evidence" value="ECO:0007669"/>
    <property type="project" value="UniProtKB-UniRule"/>
</dbReference>
<evidence type="ECO:0000256" key="19">
    <source>
        <dbReference type="SAM" id="SignalP"/>
    </source>
</evidence>
<evidence type="ECO:0000313" key="21">
    <source>
        <dbReference type="EMBL" id="KAH9289277.1"/>
    </source>
</evidence>
<evidence type="ECO:0000256" key="14">
    <source>
        <dbReference type="ARBA" id="ARBA00023136"/>
    </source>
</evidence>
<keyword evidence="10 17" id="KW-0547">Nucleotide-binding</keyword>
<evidence type="ECO:0000256" key="5">
    <source>
        <dbReference type="ARBA" id="ARBA00022614"/>
    </source>
</evidence>
<dbReference type="FunFam" id="3.80.10.10:FF:000542">
    <property type="entry name" value="Leucine-rich repeat protein kinase family protein"/>
    <property type="match status" value="1"/>
</dbReference>
<evidence type="ECO:0000256" key="8">
    <source>
        <dbReference type="ARBA" id="ARBA00022729"/>
    </source>
</evidence>
<dbReference type="SUPFAM" id="SSF52058">
    <property type="entry name" value="L domain-like"/>
    <property type="match status" value="1"/>
</dbReference>
<accession>A0AA38BU89</accession>
<dbReference type="InterPro" id="IPR001611">
    <property type="entry name" value="Leu-rich_rpt"/>
</dbReference>
<evidence type="ECO:0000256" key="10">
    <source>
        <dbReference type="ARBA" id="ARBA00022741"/>
    </source>
</evidence>
<dbReference type="FunFam" id="3.80.10.10:FF:000363">
    <property type="entry name" value="Leucine-rich repeat family protein"/>
    <property type="match status" value="1"/>
</dbReference>
<dbReference type="InterPro" id="IPR017441">
    <property type="entry name" value="Protein_kinase_ATP_BS"/>
</dbReference>
<evidence type="ECO:0000256" key="6">
    <source>
        <dbReference type="ARBA" id="ARBA00022679"/>
    </source>
</evidence>
<feature type="domain" description="Protein kinase" evidence="20">
    <location>
        <begin position="632"/>
        <end position="907"/>
    </location>
</feature>
<evidence type="ECO:0000256" key="18">
    <source>
        <dbReference type="SAM" id="Phobius"/>
    </source>
</evidence>
<dbReference type="Pfam" id="PF00069">
    <property type="entry name" value="Pkinase"/>
    <property type="match status" value="1"/>
</dbReference>
<evidence type="ECO:0000256" key="3">
    <source>
        <dbReference type="ARBA" id="ARBA00012513"/>
    </source>
</evidence>
<dbReference type="InterPro" id="IPR008271">
    <property type="entry name" value="Ser/Thr_kinase_AS"/>
</dbReference>
<name>A0AA38BU89_TAXCH</name>
<dbReference type="SMART" id="SM00220">
    <property type="entry name" value="S_TKc"/>
    <property type="match status" value="1"/>
</dbReference>